<dbReference type="InterPro" id="IPR000014">
    <property type="entry name" value="PAS"/>
</dbReference>
<dbReference type="SUPFAM" id="SSF47384">
    <property type="entry name" value="Homodimeric domain of signal transducing histidine kinase"/>
    <property type="match status" value="1"/>
</dbReference>
<evidence type="ECO:0000256" key="4">
    <source>
        <dbReference type="ARBA" id="ARBA00022679"/>
    </source>
</evidence>
<dbReference type="InterPro" id="IPR004358">
    <property type="entry name" value="Sig_transdc_His_kin-like_C"/>
</dbReference>
<dbReference type="InterPro" id="IPR036890">
    <property type="entry name" value="HATPase_C_sf"/>
</dbReference>
<reference evidence="8 9" key="1">
    <citation type="submission" date="2012-11" db="EMBL/GenBank/DDBJ databases">
        <title>FINISHED of Natronococcus occultus SP4, DSM 3396.</title>
        <authorList>
            <consortium name="DOE Joint Genome Institute"/>
            <person name="Eisen J."/>
            <person name="Huntemann M."/>
            <person name="Wei C.-L."/>
            <person name="Han J."/>
            <person name="Detter J.C."/>
            <person name="Han C."/>
            <person name="Tapia R."/>
            <person name="Chen A."/>
            <person name="Kyrpides N."/>
            <person name="Mavromatis K."/>
            <person name="Markowitz V."/>
            <person name="Szeto E."/>
            <person name="Ivanova N."/>
            <person name="Mikhailova N."/>
            <person name="Ovchinnikova G."/>
            <person name="Pagani I."/>
            <person name="Pati A."/>
            <person name="Goodwin L."/>
            <person name="Nordberg H.P."/>
            <person name="Cantor M.N."/>
            <person name="Hua S.X."/>
            <person name="Woyke T."/>
            <person name="Eisen J."/>
            <person name="Klenk H.-P."/>
            <person name="Klenk H.-P."/>
        </authorList>
    </citation>
    <scope>NUCLEOTIDE SEQUENCE [LARGE SCALE GENOMIC DNA]</scope>
    <source>
        <strain evidence="8 9">SP4</strain>
    </source>
</reference>
<feature type="region of interest" description="Disordered" evidence="6">
    <location>
        <begin position="338"/>
        <end position="358"/>
    </location>
</feature>
<dbReference type="PROSITE" id="PS50109">
    <property type="entry name" value="HIS_KIN"/>
    <property type="match status" value="1"/>
</dbReference>
<evidence type="ECO:0000313" key="8">
    <source>
        <dbReference type="EMBL" id="AGB36345.1"/>
    </source>
</evidence>
<protein>
    <recommendedName>
        <fullName evidence="2">histidine kinase</fullName>
        <ecNumber evidence="2">2.7.13.3</ecNumber>
    </recommendedName>
</protein>
<dbReference type="PRINTS" id="PR00344">
    <property type="entry name" value="BCTRLSENSOR"/>
</dbReference>
<evidence type="ECO:0000256" key="3">
    <source>
        <dbReference type="ARBA" id="ARBA00022553"/>
    </source>
</evidence>
<dbReference type="InterPro" id="IPR013656">
    <property type="entry name" value="PAS_4"/>
</dbReference>
<sequence>MEIPEGLGSHVLDTLAPNIAVLDDEGTILSTNDAWKSFAEENELQPPVGSVGVNYLEICEHSDSPHAEQAAEGARAVLDGDRETFTLEYPCHSTGSQRWFQLTVRRTRYEDELYAIVSYRNITERKLSEQRVEESNERLQQFAYAVSHDLQEPLRMITSYLGLIERRYEDELDEDGQEFIEFAVDGAERMRDMIEGLLEYSRVETRGDPFAPVDLEAVLEEVSTDLQMAVDDEAGEITIESLPTVEGDRSQLRRLFQNLLENGITYSGEEPPRIRVEAEASDGEWIVAVSDNGIGIDPEDQDRIFDVFDRLHSREEYEGTGIGLALCQRIAERHGGTVDVESEPGEGSTFFVTLPDAE</sequence>
<dbReference type="Gene3D" id="1.10.287.130">
    <property type="match status" value="1"/>
</dbReference>
<dbReference type="CDD" id="cd00082">
    <property type="entry name" value="HisKA"/>
    <property type="match status" value="1"/>
</dbReference>
<name>L0JVM9_9EURY</name>
<gene>
    <name evidence="8" type="ORF">Natoc_0482</name>
</gene>
<dbReference type="EC" id="2.7.13.3" evidence="2"/>
<dbReference type="eggNOG" id="arCOG07605">
    <property type="taxonomic scope" value="Archaea"/>
</dbReference>
<evidence type="ECO:0000256" key="5">
    <source>
        <dbReference type="ARBA" id="ARBA00022777"/>
    </source>
</evidence>
<dbReference type="GeneID" id="14405510"/>
<comment type="catalytic activity">
    <reaction evidence="1">
        <text>ATP + protein L-histidine = ADP + protein N-phospho-L-histidine.</text>
        <dbReference type="EC" id="2.7.13.3"/>
    </reaction>
</comment>
<feature type="domain" description="Histidine kinase" evidence="7">
    <location>
        <begin position="145"/>
        <end position="358"/>
    </location>
</feature>
<dbReference type="InterPro" id="IPR036097">
    <property type="entry name" value="HisK_dim/P_sf"/>
</dbReference>
<dbReference type="Pfam" id="PF02518">
    <property type="entry name" value="HATPase_c"/>
    <property type="match status" value="1"/>
</dbReference>
<dbReference type="EMBL" id="CP003929">
    <property type="protein sequence ID" value="AGB36345.1"/>
    <property type="molecule type" value="Genomic_DNA"/>
</dbReference>
<keyword evidence="3" id="KW-0597">Phosphoprotein</keyword>
<evidence type="ECO:0000259" key="7">
    <source>
        <dbReference type="PROSITE" id="PS50109"/>
    </source>
</evidence>
<dbReference type="STRING" id="694430.Natoc_0482"/>
<keyword evidence="5" id="KW-0418">Kinase</keyword>
<dbReference type="HOGENOM" id="CLU_000445_114_71_2"/>
<dbReference type="InterPro" id="IPR052162">
    <property type="entry name" value="Sensor_kinase/Photoreceptor"/>
</dbReference>
<dbReference type="SMART" id="SM00388">
    <property type="entry name" value="HisKA"/>
    <property type="match status" value="1"/>
</dbReference>
<evidence type="ECO:0000313" key="9">
    <source>
        <dbReference type="Proteomes" id="UP000010878"/>
    </source>
</evidence>
<dbReference type="OrthoDB" id="106630at2157"/>
<dbReference type="Gene3D" id="3.30.450.20">
    <property type="entry name" value="PAS domain"/>
    <property type="match status" value="1"/>
</dbReference>
<proteinExistence type="predicted"/>
<dbReference type="NCBIfam" id="TIGR00229">
    <property type="entry name" value="sensory_box"/>
    <property type="match status" value="1"/>
</dbReference>
<dbReference type="Gene3D" id="3.30.565.10">
    <property type="entry name" value="Histidine kinase-like ATPase, C-terminal domain"/>
    <property type="match status" value="1"/>
</dbReference>
<organism evidence="8 9">
    <name type="scientific">Natronococcus occultus SP4</name>
    <dbReference type="NCBI Taxonomy" id="694430"/>
    <lineage>
        <taxon>Archaea</taxon>
        <taxon>Methanobacteriati</taxon>
        <taxon>Methanobacteriota</taxon>
        <taxon>Stenosarchaea group</taxon>
        <taxon>Halobacteria</taxon>
        <taxon>Halobacteriales</taxon>
        <taxon>Natrialbaceae</taxon>
        <taxon>Natronococcus</taxon>
    </lineage>
</organism>
<evidence type="ECO:0000256" key="2">
    <source>
        <dbReference type="ARBA" id="ARBA00012438"/>
    </source>
</evidence>
<dbReference type="eggNOG" id="arCOG02353">
    <property type="taxonomic scope" value="Archaea"/>
</dbReference>
<accession>L0JVM9</accession>
<evidence type="ECO:0000256" key="6">
    <source>
        <dbReference type="SAM" id="MobiDB-lite"/>
    </source>
</evidence>
<evidence type="ECO:0000256" key="1">
    <source>
        <dbReference type="ARBA" id="ARBA00000085"/>
    </source>
</evidence>
<dbReference type="PANTHER" id="PTHR43304">
    <property type="entry name" value="PHYTOCHROME-LIKE PROTEIN CPH1"/>
    <property type="match status" value="1"/>
</dbReference>
<dbReference type="SUPFAM" id="SSF55785">
    <property type="entry name" value="PYP-like sensor domain (PAS domain)"/>
    <property type="match status" value="1"/>
</dbReference>
<dbReference type="InterPro" id="IPR035965">
    <property type="entry name" value="PAS-like_dom_sf"/>
</dbReference>
<dbReference type="SMART" id="SM00387">
    <property type="entry name" value="HATPase_c"/>
    <property type="match status" value="1"/>
</dbReference>
<dbReference type="RefSeq" id="WP_015319801.1">
    <property type="nucleotide sequence ID" value="NC_019974.1"/>
</dbReference>
<dbReference type="Pfam" id="PF00512">
    <property type="entry name" value="HisKA"/>
    <property type="match status" value="1"/>
</dbReference>
<keyword evidence="4" id="KW-0808">Transferase</keyword>
<dbReference type="KEGG" id="nou:Natoc_0482"/>
<dbReference type="GO" id="GO:0000155">
    <property type="term" value="F:phosphorelay sensor kinase activity"/>
    <property type="evidence" value="ECO:0007669"/>
    <property type="project" value="InterPro"/>
</dbReference>
<dbReference type="InterPro" id="IPR003661">
    <property type="entry name" value="HisK_dim/P_dom"/>
</dbReference>
<dbReference type="InterPro" id="IPR003594">
    <property type="entry name" value="HATPase_dom"/>
</dbReference>
<dbReference type="Proteomes" id="UP000010878">
    <property type="component" value="Chromosome"/>
</dbReference>
<dbReference type="SUPFAM" id="SSF55874">
    <property type="entry name" value="ATPase domain of HSP90 chaperone/DNA topoisomerase II/histidine kinase"/>
    <property type="match status" value="1"/>
</dbReference>
<dbReference type="FunFam" id="3.30.565.10:FF:000006">
    <property type="entry name" value="Sensor histidine kinase WalK"/>
    <property type="match status" value="1"/>
</dbReference>
<dbReference type="AlphaFoldDB" id="L0JVM9"/>
<keyword evidence="9" id="KW-1185">Reference proteome</keyword>
<dbReference type="PANTHER" id="PTHR43304:SF1">
    <property type="entry name" value="PAC DOMAIN-CONTAINING PROTEIN"/>
    <property type="match status" value="1"/>
</dbReference>
<dbReference type="InterPro" id="IPR005467">
    <property type="entry name" value="His_kinase_dom"/>
</dbReference>
<dbReference type="Pfam" id="PF08448">
    <property type="entry name" value="PAS_4"/>
    <property type="match status" value="1"/>
</dbReference>